<protein>
    <submittedName>
        <fullName evidence="4">Lipopolysaccharide transport periplasmic protein LptA</fullName>
    </submittedName>
</protein>
<reference evidence="5" key="2">
    <citation type="journal article" date="2013" name="Stand. Genomic Sci.">
        <title>Complete genome sequence of Desulfocapsa sulfexigens, a marine deltaproteobacterium specialized in disproportionating inorganic sulfur compounds.</title>
        <authorList>
            <person name="Finster K.W."/>
            <person name="Kjeldsen K.U."/>
            <person name="Kube M."/>
            <person name="Reinhardt R."/>
            <person name="Mussmann M."/>
            <person name="Amann R."/>
            <person name="Schreiber L."/>
        </authorList>
    </citation>
    <scope>NUCLEOTIDE SEQUENCE [LARGE SCALE GENOMIC DNA]</scope>
    <source>
        <strain evidence="5">DSM 10523 / SB164P1</strain>
    </source>
</reference>
<dbReference type="GO" id="GO:0009279">
    <property type="term" value="C:cell outer membrane"/>
    <property type="evidence" value="ECO:0007669"/>
    <property type="project" value="TreeGrafter"/>
</dbReference>
<proteinExistence type="predicted"/>
<evidence type="ECO:0000256" key="2">
    <source>
        <dbReference type="SAM" id="SignalP"/>
    </source>
</evidence>
<feature type="signal peptide" evidence="2">
    <location>
        <begin position="1"/>
        <end position="23"/>
    </location>
</feature>
<dbReference type="STRING" id="1322246.BN4_10551"/>
<dbReference type="GO" id="GO:0030288">
    <property type="term" value="C:outer membrane-bounded periplasmic space"/>
    <property type="evidence" value="ECO:0007669"/>
    <property type="project" value="TreeGrafter"/>
</dbReference>
<accession>M1WNU5</accession>
<dbReference type="EMBL" id="FO203427">
    <property type="protein sequence ID" value="CCH47789.1"/>
    <property type="molecule type" value="Genomic_DNA"/>
</dbReference>
<sequence length="281" mass="30642">MKRISLSIIFCVCIMVAASSVYADGWGEIREATQNLNVRAKRTAQSKHRVTLLKGQKVKVDFVEGNWGAVFDLNATAHDEKDALGYSHMRFLAPAQMKQENEKDIVVSSIPLPPSGEGEVKADVQAEAPFSPSAFGVTPGRVPIKISSERMIYDESGKMVSFVGNVVAEHGDLTLWAHKLSAYLASSSDKKFSADSIDKIVAEGSVKAQKGRSRGSCGKLIYFVSRQVLRMEDNPQLQDGPNSLTGDVINFYAKENRSEVVGGNGKRVQAVFMTPDSVKVQ</sequence>
<dbReference type="InterPro" id="IPR052037">
    <property type="entry name" value="LPS_export_LptA"/>
</dbReference>
<evidence type="ECO:0000259" key="3">
    <source>
        <dbReference type="Pfam" id="PF03968"/>
    </source>
</evidence>
<keyword evidence="5" id="KW-1185">Reference proteome</keyword>
<feature type="chain" id="PRO_5004018887" evidence="2">
    <location>
        <begin position="24"/>
        <end position="281"/>
    </location>
</feature>
<dbReference type="PANTHER" id="PTHR36504">
    <property type="entry name" value="LIPOPOLYSACCHARIDE EXPORT SYSTEM PROTEIN LPTA"/>
    <property type="match status" value="1"/>
</dbReference>
<dbReference type="AlphaFoldDB" id="M1WNU5"/>
<dbReference type="InterPro" id="IPR005653">
    <property type="entry name" value="OstA-like_N"/>
</dbReference>
<dbReference type="Gene3D" id="2.60.450.10">
    <property type="entry name" value="Lipopolysaccharide (LPS) transport protein A like domain"/>
    <property type="match status" value="1"/>
</dbReference>
<evidence type="ECO:0000313" key="4">
    <source>
        <dbReference type="EMBL" id="CCH47789.1"/>
    </source>
</evidence>
<dbReference type="PATRIC" id="fig|879567.3.peg.572"/>
<dbReference type="GO" id="GO:0017089">
    <property type="term" value="F:glycolipid transfer activity"/>
    <property type="evidence" value="ECO:0007669"/>
    <property type="project" value="TreeGrafter"/>
</dbReference>
<dbReference type="Pfam" id="PF03968">
    <property type="entry name" value="LptD_N"/>
    <property type="match status" value="1"/>
</dbReference>
<dbReference type="Proteomes" id="UP000011724">
    <property type="component" value="Chromosome"/>
</dbReference>
<gene>
    <name evidence="4" type="ordered locus">BN4_10551</name>
</gene>
<dbReference type="PANTHER" id="PTHR36504:SF1">
    <property type="entry name" value="LIPOPOLYSACCHARIDE EXPORT SYSTEM PROTEIN LPTA"/>
    <property type="match status" value="1"/>
</dbReference>
<reference evidence="4 5" key="1">
    <citation type="journal article" date="2013" name="PLoS ONE">
        <title>The first genomic and proteomic characterization of a deep-sea sulfate reducer: insights into the piezophilic lifestyle of Desulfovibrio piezophilus.</title>
        <authorList>
            <person name="Pradel N."/>
            <person name="Ji B."/>
            <person name="Gimenez G."/>
            <person name="Talla E."/>
            <person name="Lenoble P."/>
            <person name="Garel M."/>
            <person name="Tamburini C."/>
            <person name="Fourquet P."/>
            <person name="Lebrun R."/>
            <person name="Bertin P."/>
            <person name="Denis Y."/>
            <person name="Pophillat M."/>
            <person name="Barbe V."/>
            <person name="Ollivier B."/>
            <person name="Dolla A."/>
        </authorList>
    </citation>
    <scope>NUCLEOTIDE SEQUENCE [LARGE SCALE GENOMIC DNA]</scope>
    <source>
        <strain evidence="5">DSM 10523 / SB164P1</strain>
    </source>
</reference>
<organism evidence="4 5">
    <name type="scientific">Pseudodesulfovibrio piezophilus (strain DSM 21447 / JCM 15486 / C1TLV30)</name>
    <name type="common">Desulfovibrio piezophilus</name>
    <dbReference type="NCBI Taxonomy" id="1322246"/>
    <lineage>
        <taxon>Bacteria</taxon>
        <taxon>Pseudomonadati</taxon>
        <taxon>Thermodesulfobacteriota</taxon>
        <taxon>Desulfovibrionia</taxon>
        <taxon>Desulfovibrionales</taxon>
        <taxon>Desulfovibrionaceae</taxon>
    </lineage>
</organism>
<dbReference type="HOGENOM" id="CLU_1048582_0_0_7"/>
<evidence type="ECO:0000313" key="5">
    <source>
        <dbReference type="Proteomes" id="UP000011724"/>
    </source>
</evidence>
<dbReference type="eggNOG" id="COG1934">
    <property type="taxonomic scope" value="Bacteria"/>
</dbReference>
<dbReference type="KEGG" id="dpi:BN4_10551"/>
<dbReference type="OrthoDB" id="5453241at2"/>
<feature type="domain" description="Organic solvent tolerance-like N-terminal" evidence="3">
    <location>
        <begin position="145"/>
        <end position="256"/>
    </location>
</feature>
<keyword evidence="1 2" id="KW-0732">Signal</keyword>
<dbReference type="BioCyc" id="DPIE1322246:BN4_RS02840-MONOMER"/>
<name>M1WNU5_PSEP2</name>
<evidence type="ECO:0000256" key="1">
    <source>
        <dbReference type="ARBA" id="ARBA00022729"/>
    </source>
</evidence>
<dbReference type="GO" id="GO:0015920">
    <property type="term" value="P:lipopolysaccharide transport"/>
    <property type="evidence" value="ECO:0007669"/>
    <property type="project" value="TreeGrafter"/>
</dbReference>